<dbReference type="InterPro" id="IPR023382">
    <property type="entry name" value="MnmA-like_central_sf"/>
</dbReference>
<evidence type="ECO:0000256" key="5">
    <source>
        <dbReference type="ARBA" id="ARBA00022840"/>
    </source>
</evidence>
<dbReference type="Gene3D" id="2.30.30.280">
    <property type="entry name" value="Adenine nucleotide alpha hydrolases-like domains"/>
    <property type="match status" value="1"/>
</dbReference>
<feature type="region of interest" description="Interaction with tRNA" evidence="9">
    <location>
        <begin position="289"/>
        <end position="290"/>
    </location>
</feature>
<dbReference type="CDD" id="cd01998">
    <property type="entry name" value="MnmA_TRMU-like"/>
    <property type="match status" value="1"/>
</dbReference>
<keyword evidence="6 9" id="KW-0694">RNA-binding</keyword>
<evidence type="ECO:0000313" key="13">
    <source>
        <dbReference type="Proteomes" id="UP000885826"/>
    </source>
</evidence>
<dbReference type="PANTHER" id="PTHR11933:SF5">
    <property type="entry name" value="MITOCHONDRIAL TRNA-SPECIFIC 2-THIOURIDYLASE 1"/>
    <property type="match status" value="1"/>
</dbReference>
<dbReference type="GO" id="GO:0005524">
    <property type="term" value="F:ATP binding"/>
    <property type="evidence" value="ECO:0007669"/>
    <property type="project" value="UniProtKB-KW"/>
</dbReference>
<feature type="active site" description="Nucleophile" evidence="9">
    <location>
        <position position="90"/>
    </location>
</feature>
<comment type="similarity">
    <text evidence="9">Belongs to the MnmA/TRMU family.</text>
</comment>
<dbReference type="Pfam" id="PF03054">
    <property type="entry name" value="tRNA_Me_trans"/>
    <property type="match status" value="1"/>
</dbReference>
<sequence>MERVLVALSGGVDSSVAAALLKRRGYEVGGAIMVFEGIPCETVGRARAVAQHLNIPFYVFDFTVEFQRKIINNFIKEYKNGRTPNPCVLCNEYIKFNLFLKEAKRIGFTKIATGHYARIVKEDGRYLLKKGRGRNEQSYFLYRLKQRQLSETVLPLAFYTKKKVRKIAGDLGLPSQQSKKSHDICFIPGQKYGVYLKKVLSEKRGPILNKQGDLLGYHRGTIFYTYGQRRGIGVSGPYPYFVVGIDAKKNILVIGTKKEAYSSELIVSDLNFIPFDRLKKRLQVNVKVRYVSRAAGAVIEPLEKKRVQVFFNRRQWAPAPGQSAVFYQDGFVLGGGIIEKVIS</sequence>
<evidence type="ECO:0000259" key="10">
    <source>
        <dbReference type="Pfam" id="PF20258"/>
    </source>
</evidence>
<dbReference type="Gene3D" id="2.40.30.10">
    <property type="entry name" value="Translation factors"/>
    <property type="match status" value="1"/>
</dbReference>
<dbReference type="InterPro" id="IPR004506">
    <property type="entry name" value="MnmA-like"/>
</dbReference>
<dbReference type="Proteomes" id="UP000885826">
    <property type="component" value="Unassembled WGS sequence"/>
</dbReference>
<dbReference type="GO" id="GO:0000049">
    <property type="term" value="F:tRNA binding"/>
    <property type="evidence" value="ECO:0007669"/>
    <property type="project" value="UniProtKB-KW"/>
</dbReference>
<evidence type="ECO:0000256" key="8">
    <source>
        <dbReference type="ARBA" id="ARBA00051542"/>
    </source>
</evidence>
<keyword evidence="3 9" id="KW-0819">tRNA processing</keyword>
<dbReference type="NCBIfam" id="NF001138">
    <property type="entry name" value="PRK00143.1"/>
    <property type="match status" value="1"/>
</dbReference>
<gene>
    <name evidence="9 12" type="primary">mnmA</name>
    <name evidence="12" type="ORF">ENI34_04585</name>
</gene>
<feature type="site" description="Interaction with tRNA" evidence="9">
    <location>
        <position position="115"/>
    </location>
</feature>
<keyword evidence="9" id="KW-0963">Cytoplasm</keyword>
<dbReference type="GO" id="GO:0002143">
    <property type="term" value="P:tRNA wobble position uridine thiolation"/>
    <property type="evidence" value="ECO:0007669"/>
    <property type="project" value="TreeGrafter"/>
</dbReference>
<evidence type="ECO:0000259" key="11">
    <source>
        <dbReference type="Pfam" id="PF20259"/>
    </source>
</evidence>
<dbReference type="EC" id="2.8.1.13" evidence="9"/>
<comment type="function">
    <text evidence="9">Catalyzes the 2-thiolation of uridine at the wobble position (U34) of tRNA, leading to the formation of s(2)U34.</text>
</comment>
<accession>A0A9C9ELV5</accession>
<feature type="domain" description="tRNA-specific 2-thiouridylase MnmA-like C-terminal" evidence="10">
    <location>
        <begin position="263"/>
        <end position="338"/>
    </location>
</feature>
<organism evidence="12 13">
    <name type="scientific">candidate division WOR-3 bacterium</name>
    <dbReference type="NCBI Taxonomy" id="2052148"/>
    <lineage>
        <taxon>Bacteria</taxon>
        <taxon>Bacteria division WOR-3</taxon>
    </lineage>
</organism>
<comment type="subcellular location">
    <subcellularLocation>
        <location evidence="9">Cytoplasm</location>
    </subcellularLocation>
</comment>
<feature type="binding site" evidence="9">
    <location>
        <position position="114"/>
    </location>
    <ligand>
        <name>ATP</name>
        <dbReference type="ChEBI" id="CHEBI:30616"/>
    </ligand>
</feature>
<name>A0A9C9ELV5_UNCW3</name>
<dbReference type="InterPro" id="IPR046885">
    <property type="entry name" value="MnmA-like_C"/>
</dbReference>
<evidence type="ECO:0000256" key="6">
    <source>
        <dbReference type="ARBA" id="ARBA00022884"/>
    </source>
</evidence>
<comment type="catalytic activity">
    <reaction evidence="8 9">
        <text>S-sulfanyl-L-cysteinyl-[protein] + uridine(34) in tRNA + AH2 + ATP = 2-thiouridine(34) in tRNA + L-cysteinyl-[protein] + A + AMP + diphosphate + H(+)</text>
        <dbReference type="Rhea" id="RHEA:47032"/>
        <dbReference type="Rhea" id="RHEA-COMP:10131"/>
        <dbReference type="Rhea" id="RHEA-COMP:11726"/>
        <dbReference type="Rhea" id="RHEA-COMP:11727"/>
        <dbReference type="Rhea" id="RHEA-COMP:11728"/>
        <dbReference type="ChEBI" id="CHEBI:13193"/>
        <dbReference type="ChEBI" id="CHEBI:15378"/>
        <dbReference type="ChEBI" id="CHEBI:17499"/>
        <dbReference type="ChEBI" id="CHEBI:29950"/>
        <dbReference type="ChEBI" id="CHEBI:30616"/>
        <dbReference type="ChEBI" id="CHEBI:33019"/>
        <dbReference type="ChEBI" id="CHEBI:61963"/>
        <dbReference type="ChEBI" id="CHEBI:65315"/>
        <dbReference type="ChEBI" id="CHEBI:87170"/>
        <dbReference type="ChEBI" id="CHEBI:456215"/>
        <dbReference type="EC" id="2.8.1.13"/>
    </reaction>
</comment>
<feature type="binding site" evidence="9">
    <location>
        <position position="33"/>
    </location>
    <ligand>
        <name>ATP</name>
        <dbReference type="ChEBI" id="CHEBI:30616"/>
    </ligand>
</feature>
<dbReference type="EMBL" id="DRIG01000048">
    <property type="protein sequence ID" value="HEC78404.1"/>
    <property type="molecule type" value="Genomic_DNA"/>
</dbReference>
<feature type="active site" description="Cysteine persulfide intermediate" evidence="9">
    <location>
        <position position="185"/>
    </location>
</feature>
<evidence type="ECO:0000256" key="9">
    <source>
        <dbReference type="HAMAP-Rule" id="MF_00144"/>
    </source>
</evidence>
<evidence type="ECO:0000256" key="7">
    <source>
        <dbReference type="ARBA" id="ARBA00023157"/>
    </source>
</evidence>
<dbReference type="NCBIfam" id="TIGR00420">
    <property type="entry name" value="trmU"/>
    <property type="match status" value="1"/>
</dbReference>
<feature type="binding site" evidence="9">
    <location>
        <begin position="7"/>
        <end position="14"/>
    </location>
    <ligand>
        <name>ATP</name>
        <dbReference type="ChEBI" id="CHEBI:30616"/>
    </ligand>
</feature>
<keyword evidence="2 9" id="KW-0808">Transferase</keyword>
<dbReference type="SUPFAM" id="SSF52402">
    <property type="entry name" value="Adenine nucleotide alpha hydrolases-like"/>
    <property type="match status" value="1"/>
</dbReference>
<dbReference type="GO" id="GO:0005737">
    <property type="term" value="C:cytoplasm"/>
    <property type="evidence" value="ECO:0007669"/>
    <property type="project" value="UniProtKB-SubCell"/>
</dbReference>
<evidence type="ECO:0000313" key="12">
    <source>
        <dbReference type="EMBL" id="HEC78404.1"/>
    </source>
</evidence>
<comment type="caution">
    <text evidence="12">The sequence shown here is derived from an EMBL/GenBank/DDBJ whole genome shotgun (WGS) entry which is preliminary data.</text>
</comment>
<feature type="domain" description="tRNA-specific 2-thiouridylase MnmA-like central" evidence="11">
    <location>
        <begin position="195"/>
        <end position="255"/>
    </location>
</feature>
<evidence type="ECO:0000256" key="4">
    <source>
        <dbReference type="ARBA" id="ARBA00022741"/>
    </source>
</evidence>
<dbReference type="GO" id="GO:0103016">
    <property type="term" value="F:tRNA-uridine 2-sulfurtransferase activity"/>
    <property type="evidence" value="ECO:0007669"/>
    <property type="project" value="UniProtKB-EC"/>
</dbReference>
<evidence type="ECO:0000256" key="3">
    <source>
        <dbReference type="ARBA" id="ARBA00022694"/>
    </source>
</evidence>
<protein>
    <recommendedName>
        <fullName evidence="9">tRNA-specific 2-thiouridylase MnmA</fullName>
        <ecNumber evidence="9">2.8.1.13</ecNumber>
    </recommendedName>
</protein>
<evidence type="ECO:0000256" key="2">
    <source>
        <dbReference type="ARBA" id="ARBA00022679"/>
    </source>
</evidence>
<keyword evidence="5 9" id="KW-0067">ATP-binding</keyword>
<keyword evidence="7" id="KW-1015">Disulfide bond</keyword>
<dbReference type="InterPro" id="IPR014729">
    <property type="entry name" value="Rossmann-like_a/b/a_fold"/>
</dbReference>
<keyword evidence="4 9" id="KW-0547">Nucleotide-binding</keyword>
<dbReference type="InterPro" id="IPR046884">
    <property type="entry name" value="MnmA-like_central"/>
</dbReference>
<keyword evidence="1 9" id="KW-0820">tRNA-binding</keyword>
<dbReference type="HAMAP" id="MF_00144">
    <property type="entry name" value="tRNA_thiouridyl_MnmA"/>
    <property type="match status" value="1"/>
</dbReference>
<reference evidence="12" key="1">
    <citation type="journal article" date="2020" name="mSystems">
        <title>Genome- and Community-Level Interaction Insights into Carbon Utilization and Element Cycling Functions of Hydrothermarchaeota in Hydrothermal Sediment.</title>
        <authorList>
            <person name="Zhou Z."/>
            <person name="Liu Y."/>
            <person name="Xu W."/>
            <person name="Pan J."/>
            <person name="Luo Z.H."/>
            <person name="Li M."/>
        </authorList>
    </citation>
    <scope>NUCLEOTIDE SEQUENCE</scope>
    <source>
        <strain evidence="12">HyVt-388</strain>
    </source>
</reference>
<dbReference type="Pfam" id="PF20258">
    <property type="entry name" value="tRNA_Me_trans_C"/>
    <property type="match status" value="1"/>
</dbReference>
<dbReference type="PANTHER" id="PTHR11933">
    <property type="entry name" value="TRNA 5-METHYLAMINOMETHYL-2-THIOURIDYLATE -METHYLTRANSFERASE"/>
    <property type="match status" value="1"/>
</dbReference>
<dbReference type="Pfam" id="PF20259">
    <property type="entry name" value="tRNA_Me_trans_M"/>
    <property type="match status" value="1"/>
</dbReference>
<dbReference type="AlphaFoldDB" id="A0A9C9ELV5"/>
<evidence type="ECO:0000256" key="1">
    <source>
        <dbReference type="ARBA" id="ARBA00022555"/>
    </source>
</evidence>
<proteinExistence type="inferred from homology"/>
<comment type="caution">
    <text evidence="9">Lacks conserved residue(s) required for the propagation of feature annotation.</text>
</comment>
<feature type="site" description="Interaction with tRNA" evidence="9">
    <location>
        <position position="322"/>
    </location>
</feature>
<dbReference type="Gene3D" id="3.40.50.620">
    <property type="entry name" value="HUPs"/>
    <property type="match status" value="1"/>
</dbReference>